<dbReference type="InterPro" id="IPR052536">
    <property type="entry name" value="ABC-4_Integral_Memb_Prot"/>
</dbReference>
<protein>
    <submittedName>
        <fullName evidence="8">ABC transporter permease</fullName>
    </submittedName>
</protein>
<dbReference type="InterPro" id="IPR003838">
    <property type="entry name" value="ABC3_permease_C"/>
</dbReference>
<keyword evidence="3 6" id="KW-0812">Transmembrane</keyword>
<reference evidence="8" key="1">
    <citation type="journal article" date="2021" name="PeerJ">
        <title>Extensive microbial diversity within the chicken gut microbiome revealed by metagenomics and culture.</title>
        <authorList>
            <person name="Gilroy R."/>
            <person name="Ravi A."/>
            <person name="Getino M."/>
            <person name="Pursley I."/>
            <person name="Horton D.L."/>
            <person name="Alikhan N.F."/>
            <person name="Baker D."/>
            <person name="Gharbi K."/>
            <person name="Hall N."/>
            <person name="Watson M."/>
            <person name="Adriaenssens E.M."/>
            <person name="Foster-Nyarko E."/>
            <person name="Jarju S."/>
            <person name="Secka A."/>
            <person name="Antonio M."/>
            <person name="Oren A."/>
            <person name="Chaudhuri R.R."/>
            <person name="La Ragione R."/>
            <person name="Hildebrand F."/>
            <person name="Pallen M.J."/>
        </authorList>
    </citation>
    <scope>NUCLEOTIDE SEQUENCE</scope>
    <source>
        <strain evidence="8">1068</strain>
    </source>
</reference>
<dbReference type="EMBL" id="DXBG01000298">
    <property type="protein sequence ID" value="HIZ66739.1"/>
    <property type="molecule type" value="Genomic_DNA"/>
</dbReference>
<gene>
    <name evidence="8" type="ORF">H9809_12735</name>
</gene>
<dbReference type="Pfam" id="PF02687">
    <property type="entry name" value="FtsX"/>
    <property type="match status" value="1"/>
</dbReference>
<dbReference type="AlphaFoldDB" id="A0A9D2FSW3"/>
<sequence>HFISVSTMAYRMKRNGAGLASICILSTMVLVMVSSTASLFIGTEDSLRTRYPRNLVIDTTTLEEEKIEQVHQIVRDVLEEYGVKGENLLSYSILDFSGLFQGNEVLLDTEEFQRDSTSQYSQIRQIMAVPLEDYNKIMGTSEELAPGEALVCNTKSDFEREYKELKFQEGPSWKIKKYVEFIDNGVDSMQIVPTTYLFVPRQNLTDIKDAYASVDVTMVEHDYYGLDLDCEDQVQADMEQSILERLEALSAQDEVYGQVNVESVGAERIDFYSLYAGMFFLGILLGLVFLLGTLLIMYYKQVTEGYEDKGRFQILQKVGMTEKEIKRSIHSQVLTIFFLPLALGGIHTAFAFPMIYQLLQLFGLTNLKLLVMVTVLCFLVFGLIYGIMYTATAKVYYRIVSRRG</sequence>
<feature type="transmembrane region" description="Helical" evidence="6">
    <location>
        <begin position="17"/>
        <end position="41"/>
    </location>
</feature>
<feature type="transmembrane region" description="Helical" evidence="6">
    <location>
        <begin position="272"/>
        <end position="299"/>
    </location>
</feature>
<evidence type="ECO:0000256" key="4">
    <source>
        <dbReference type="ARBA" id="ARBA00022989"/>
    </source>
</evidence>
<evidence type="ECO:0000256" key="6">
    <source>
        <dbReference type="SAM" id="Phobius"/>
    </source>
</evidence>
<feature type="non-terminal residue" evidence="8">
    <location>
        <position position="1"/>
    </location>
</feature>
<name>A0A9D2FSW3_9FIRM</name>
<keyword evidence="5 6" id="KW-0472">Membrane</keyword>
<accession>A0A9D2FSW3</accession>
<comment type="caution">
    <text evidence="8">The sequence shown here is derived from an EMBL/GenBank/DDBJ whole genome shotgun (WGS) entry which is preliminary data.</text>
</comment>
<dbReference type="PANTHER" id="PTHR46795">
    <property type="entry name" value="ABC TRANSPORTER PERMEASE-RELATED-RELATED"/>
    <property type="match status" value="1"/>
</dbReference>
<evidence type="ECO:0000259" key="7">
    <source>
        <dbReference type="Pfam" id="PF02687"/>
    </source>
</evidence>
<dbReference type="Proteomes" id="UP000824056">
    <property type="component" value="Unassembled WGS sequence"/>
</dbReference>
<organism evidence="8 9">
    <name type="scientific">Candidatus Blautia pullicola</name>
    <dbReference type="NCBI Taxonomy" id="2838498"/>
    <lineage>
        <taxon>Bacteria</taxon>
        <taxon>Bacillati</taxon>
        <taxon>Bacillota</taxon>
        <taxon>Clostridia</taxon>
        <taxon>Lachnospirales</taxon>
        <taxon>Lachnospiraceae</taxon>
        <taxon>Blautia</taxon>
    </lineage>
</organism>
<comment type="subcellular location">
    <subcellularLocation>
        <location evidence="1">Cell membrane</location>
        <topology evidence="1">Multi-pass membrane protein</topology>
    </subcellularLocation>
</comment>
<evidence type="ECO:0000256" key="2">
    <source>
        <dbReference type="ARBA" id="ARBA00022475"/>
    </source>
</evidence>
<dbReference type="PANTHER" id="PTHR46795:SF3">
    <property type="entry name" value="ABC TRANSPORTER PERMEASE"/>
    <property type="match status" value="1"/>
</dbReference>
<reference evidence="8" key="2">
    <citation type="submission" date="2021-04" db="EMBL/GenBank/DDBJ databases">
        <authorList>
            <person name="Gilroy R."/>
        </authorList>
    </citation>
    <scope>NUCLEOTIDE SEQUENCE</scope>
    <source>
        <strain evidence="8">1068</strain>
    </source>
</reference>
<dbReference type="GO" id="GO:0005886">
    <property type="term" value="C:plasma membrane"/>
    <property type="evidence" value="ECO:0007669"/>
    <property type="project" value="UniProtKB-SubCell"/>
</dbReference>
<feature type="transmembrane region" description="Helical" evidence="6">
    <location>
        <begin position="333"/>
        <end position="355"/>
    </location>
</feature>
<evidence type="ECO:0000256" key="3">
    <source>
        <dbReference type="ARBA" id="ARBA00022692"/>
    </source>
</evidence>
<evidence type="ECO:0000256" key="5">
    <source>
        <dbReference type="ARBA" id="ARBA00023136"/>
    </source>
</evidence>
<feature type="transmembrane region" description="Helical" evidence="6">
    <location>
        <begin position="367"/>
        <end position="388"/>
    </location>
</feature>
<evidence type="ECO:0000313" key="8">
    <source>
        <dbReference type="EMBL" id="HIZ66739.1"/>
    </source>
</evidence>
<evidence type="ECO:0000256" key="1">
    <source>
        <dbReference type="ARBA" id="ARBA00004651"/>
    </source>
</evidence>
<evidence type="ECO:0000313" key="9">
    <source>
        <dbReference type="Proteomes" id="UP000824056"/>
    </source>
</evidence>
<feature type="domain" description="ABC3 transporter permease C-terminal" evidence="7">
    <location>
        <begin position="284"/>
        <end position="392"/>
    </location>
</feature>
<proteinExistence type="predicted"/>
<keyword evidence="2" id="KW-1003">Cell membrane</keyword>
<keyword evidence="4 6" id="KW-1133">Transmembrane helix</keyword>